<sequence length="594" mass="65491">MSYNYPVSNFNFTCLPGQGCWGLPEQWNAFNNSIGGRLKVTTPWAAPCYSDSSCDACKRVNSRYTDGLSRTSQYGAMEFLDWEICGQDNCLLGMKESATQLPGSCSLGRLSAYYVEAQSPDDIAKTLLFGQEHDIRISIKNTGHDYFGRSNTANSLAIWTHNMKNMEFYKAFQPKECDIRYEYVGEIGAGVQAEEAYTYFENMGMYVTVGAVGSVGIAGGFGQGGGHGPLGPTFGLMIDNAIEFDVITADGQFRTINECIEPDLFWAMRGGGGGTFAVLVNYRFQLHSAVPLNVYSFSASFPPTYGELNIRNSNLHRDILTALATDQPFFSANGIAGYNFLLPDHMVSLQIHPSKDTEAIKKITAQWHNFLSTYPGLEIRENSYHMFPNYTSWASFSQQPWIAKNGPVGVGIAEAGRFIPRKLFQSEETISTLVDAVVDAMEISYASGAGGSAQLYATGPANHPDNSKTGTNPGWRDALWHVIMGGFWTKDVSVSTRKLIQSAISSSITPLKNITPGGGCYMNEGDWTEMEWQTTFFGGNYEGLERVKRKWDPRGLFNCWKCVGWTGYDDPGYSCYGQSTRVPVATVPLKALQL</sequence>
<evidence type="ECO:0000313" key="4">
    <source>
        <dbReference type="EMBL" id="KAF2197278.1"/>
    </source>
</evidence>
<dbReference type="EMBL" id="ML994255">
    <property type="protein sequence ID" value="KAF2197278.1"/>
    <property type="molecule type" value="Genomic_DNA"/>
</dbReference>
<keyword evidence="2" id="KW-0560">Oxidoreductase</keyword>
<dbReference type="Pfam" id="PF01565">
    <property type="entry name" value="FAD_binding_4"/>
    <property type="match status" value="1"/>
</dbReference>
<evidence type="ECO:0000259" key="3">
    <source>
        <dbReference type="PROSITE" id="PS51387"/>
    </source>
</evidence>
<gene>
    <name evidence="4" type="ORF">GQ43DRAFT_475584</name>
</gene>
<dbReference type="SUPFAM" id="SSF56176">
    <property type="entry name" value="FAD-binding/transporter-associated domain-like"/>
    <property type="match status" value="1"/>
</dbReference>
<evidence type="ECO:0000313" key="5">
    <source>
        <dbReference type="Proteomes" id="UP000799536"/>
    </source>
</evidence>
<reference evidence="4" key="1">
    <citation type="journal article" date="2020" name="Stud. Mycol.">
        <title>101 Dothideomycetes genomes: a test case for predicting lifestyles and emergence of pathogens.</title>
        <authorList>
            <person name="Haridas S."/>
            <person name="Albert R."/>
            <person name="Binder M."/>
            <person name="Bloem J."/>
            <person name="Labutti K."/>
            <person name="Salamov A."/>
            <person name="Andreopoulos B."/>
            <person name="Baker S."/>
            <person name="Barry K."/>
            <person name="Bills G."/>
            <person name="Bluhm B."/>
            <person name="Cannon C."/>
            <person name="Castanera R."/>
            <person name="Culley D."/>
            <person name="Daum C."/>
            <person name="Ezra D."/>
            <person name="Gonzalez J."/>
            <person name="Henrissat B."/>
            <person name="Kuo A."/>
            <person name="Liang C."/>
            <person name="Lipzen A."/>
            <person name="Lutzoni F."/>
            <person name="Magnuson J."/>
            <person name="Mondo S."/>
            <person name="Nolan M."/>
            <person name="Ohm R."/>
            <person name="Pangilinan J."/>
            <person name="Park H.-J."/>
            <person name="Ramirez L."/>
            <person name="Alfaro M."/>
            <person name="Sun H."/>
            <person name="Tritt A."/>
            <person name="Yoshinaga Y."/>
            <person name="Zwiers L.-H."/>
            <person name="Turgeon B."/>
            <person name="Goodwin S."/>
            <person name="Spatafora J."/>
            <person name="Crous P."/>
            <person name="Grigoriev I."/>
        </authorList>
    </citation>
    <scope>NUCLEOTIDE SEQUENCE</scope>
    <source>
        <strain evidence="4">ATCC 74209</strain>
    </source>
</reference>
<dbReference type="InterPro" id="IPR016169">
    <property type="entry name" value="FAD-bd_PCMH_sub2"/>
</dbReference>
<dbReference type="GO" id="GO:0016491">
    <property type="term" value="F:oxidoreductase activity"/>
    <property type="evidence" value="ECO:0007669"/>
    <property type="project" value="UniProtKB-KW"/>
</dbReference>
<dbReference type="PROSITE" id="PS51387">
    <property type="entry name" value="FAD_PCMH"/>
    <property type="match status" value="1"/>
</dbReference>
<feature type="domain" description="FAD-binding PCMH-type" evidence="3">
    <location>
        <begin position="107"/>
        <end position="289"/>
    </location>
</feature>
<dbReference type="InterPro" id="IPR012951">
    <property type="entry name" value="BBE"/>
</dbReference>
<dbReference type="OrthoDB" id="9983560at2759"/>
<comment type="similarity">
    <text evidence="1">Belongs to the oxygen-dependent FAD-linked oxidoreductase family.</text>
</comment>
<comment type="caution">
    <text evidence="4">The sequence shown here is derived from an EMBL/GenBank/DDBJ whole genome shotgun (WGS) entry which is preliminary data.</text>
</comment>
<dbReference type="GO" id="GO:0071949">
    <property type="term" value="F:FAD binding"/>
    <property type="evidence" value="ECO:0007669"/>
    <property type="project" value="InterPro"/>
</dbReference>
<protein>
    <submittedName>
        <fullName evidence="4">FAD-binding domain-containing protein</fullName>
    </submittedName>
</protein>
<evidence type="ECO:0000256" key="1">
    <source>
        <dbReference type="ARBA" id="ARBA00005466"/>
    </source>
</evidence>
<organism evidence="4 5">
    <name type="scientific">Delitschia confertaspora ATCC 74209</name>
    <dbReference type="NCBI Taxonomy" id="1513339"/>
    <lineage>
        <taxon>Eukaryota</taxon>
        <taxon>Fungi</taxon>
        <taxon>Dikarya</taxon>
        <taxon>Ascomycota</taxon>
        <taxon>Pezizomycotina</taxon>
        <taxon>Dothideomycetes</taxon>
        <taxon>Pleosporomycetidae</taxon>
        <taxon>Pleosporales</taxon>
        <taxon>Delitschiaceae</taxon>
        <taxon>Delitschia</taxon>
    </lineage>
</organism>
<dbReference type="InterPro" id="IPR036318">
    <property type="entry name" value="FAD-bd_PCMH-like_sf"/>
</dbReference>
<name>A0A9P4JIU1_9PLEO</name>
<accession>A0A9P4JIU1</accession>
<dbReference type="InterPro" id="IPR050432">
    <property type="entry name" value="FAD-linked_Oxidoreductases_BP"/>
</dbReference>
<dbReference type="Proteomes" id="UP000799536">
    <property type="component" value="Unassembled WGS sequence"/>
</dbReference>
<dbReference type="AlphaFoldDB" id="A0A9P4JIU1"/>
<keyword evidence="5" id="KW-1185">Reference proteome</keyword>
<proteinExistence type="inferred from homology"/>
<dbReference type="InterPro" id="IPR016166">
    <property type="entry name" value="FAD-bd_PCMH"/>
</dbReference>
<dbReference type="PANTHER" id="PTHR13878:SF91">
    <property type="entry name" value="FAD BINDING DOMAIN PROTEIN (AFU_ORTHOLOGUE AFUA_6G12070)-RELATED"/>
    <property type="match status" value="1"/>
</dbReference>
<evidence type="ECO:0000256" key="2">
    <source>
        <dbReference type="ARBA" id="ARBA00023002"/>
    </source>
</evidence>
<dbReference type="Gene3D" id="3.30.465.10">
    <property type="match status" value="2"/>
</dbReference>
<dbReference type="Pfam" id="PF08031">
    <property type="entry name" value="BBE"/>
    <property type="match status" value="1"/>
</dbReference>
<dbReference type="InterPro" id="IPR006094">
    <property type="entry name" value="Oxid_FAD_bind_N"/>
</dbReference>
<dbReference type="PANTHER" id="PTHR13878">
    <property type="entry name" value="GULONOLACTONE OXIDASE"/>
    <property type="match status" value="1"/>
</dbReference>